<comment type="caution">
    <text evidence="4">The sequence shown here is derived from an EMBL/GenBank/DDBJ whole genome shotgun (WGS) entry which is preliminary data.</text>
</comment>
<dbReference type="SUPFAM" id="SSF54518">
    <property type="entry name" value="Tubby C-terminal domain-like"/>
    <property type="match status" value="1"/>
</dbReference>
<protein>
    <submittedName>
        <fullName evidence="4">Tubby C-terminal-like domain-containing protein</fullName>
    </submittedName>
</protein>
<dbReference type="EMBL" id="MCFL01000034">
    <property type="protein sequence ID" value="ORZ33683.1"/>
    <property type="molecule type" value="Genomic_DNA"/>
</dbReference>
<reference evidence="4 5" key="1">
    <citation type="submission" date="2016-07" db="EMBL/GenBank/DDBJ databases">
        <title>Pervasive Adenine N6-methylation of Active Genes in Fungi.</title>
        <authorList>
            <consortium name="DOE Joint Genome Institute"/>
            <person name="Mondo S.J."/>
            <person name="Dannebaum R.O."/>
            <person name="Kuo R.C."/>
            <person name="Labutti K."/>
            <person name="Haridas S."/>
            <person name="Kuo A."/>
            <person name="Salamov A."/>
            <person name="Ahrendt S.R."/>
            <person name="Lipzen A."/>
            <person name="Sullivan W."/>
            <person name="Andreopoulos W.B."/>
            <person name="Clum A."/>
            <person name="Lindquist E."/>
            <person name="Daum C."/>
            <person name="Ramamoorthy G.K."/>
            <person name="Gryganskyi A."/>
            <person name="Culley D."/>
            <person name="Magnuson J.K."/>
            <person name="James T.Y."/>
            <person name="O'Malley M.A."/>
            <person name="Stajich J.E."/>
            <person name="Spatafora J.W."/>
            <person name="Visel A."/>
            <person name="Grigoriev I.V."/>
        </authorList>
    </citation>
    <scope>NUCLEOTIDE SEQUENCE [LARGE SCALE GENOMIC DNA]</scope>
    <source>
        <strain evidence="4 5">PL171</strain>
    </source>
</reference>
<evidence type="ECO:0000313" key="5">
    <source>
        <dbReference type="Proteomes" id="UP000193411"/>
    </source>
</evidence>
<dbReference type="OrthoDB" id="8775810at2759"/>
<keyword evidence="5" id="KW-1185">Reference proteome</keyword>
<sequence>MDRPNLQPPLPHHPPPPPTPAPQPAGGNALAATDPALFLDDPDNENPDIHGPPVAPLPVDPVDPDSDSDTDSDPGTLDEPNDDVGFDHTLGDGTSHLPANRLHMSEFIMRAIPQFRKMQCRIFRYRDGVNKFAPGYEVFLEHGHQQIFLMAARKMNANTGQGSVYAVYDVPLIEAKPVNVVCKVRSNFLGTAFSVTAQLGSGDPVIPKEEDPVLGSSTVTDGQGAGGVKMGGGTWWQGKRKKKSKERKWHEELVAILYEPNILGFKGPRKMTILLPIMSPDGDRVRIVPKEESETLVERMKSDTDPLLLKLHNKSPQWNEETHSYVLNFNGRVTVASVKNFQVVHAHDLDYIIMQFGRADEGTFSMDAQYPLSPVQAFGICLSSFDAKLACE</sequence>
<dbReference type="Pfam" id="PF01167">
    <property type="entry name" value="Tub"/>
    <property type="match status" value="1"/>
</dbReference>
<dbReference type="GO" id="GO:0005929">
    <property type="term" value="C:cilium"/>
    <property type="evidence" value="ECO:0007669"/>
    <property type="project" value="TreeGrafter"/>
</dbReference>
<feature type="domain" description="Tubby C-terminal" evidence="3">
    <location>
        <begin position="110"/>
        <end position="386"/>
    </location>
</feature>
<dbReference type="Gene3D" id="3.20.90.10">
    <property type="entry name" value="Tubby Protein, Chain A"/>
    <property type="match status" value="1"/>
</dbReference>
<evidence type="ECO:0000259" key="3">
    <source>
        <dbReference type="Pfam" id="PF01167"/>
    </source>
</evidence>
<dbReference type="PANTHER" id="PTHR16517:SF7">
    <property type="entry name" value="PROTEIN KING TUBBY"/>
    <property type="match status" value="1"/>
</dbReference>
<evidence type="ECO:0000256" key="1">
    <source>
        <dbReference type="ARBA" id="ARBA00007129"/>
    </source>
</evidence>
<proteinExistence type="inferred from homology"/>
<dbReference type="AlphaFoldDB" id="A0A1Y2HIZ8"/>
<gene>
    <name evidence="4" type="ORF">BCR44DRAFT_61127</name>
</gene>
<accession>A0A1Y2HIZ8</accession>
<dbReference type="GO" id="GO:0061512">
    <property type="term" value="P:protein localization to cilium"/>
    <property type="evidence" value="ECO:0007669"/>
    <property type="project" value="TreeGrafter"/>
</dbReference>
<feature type="compositionally biased region" description="Pro residues" evidence="2">
    <location>
        <begin position="1"/>
        <end position="23"/>
    </location>
</feature>
<dbReference type="PRINTS" id="PR01573">
    <property type="entry name" value="SUPERTUBBY"/>
</dbReference>
<name>A0A1Y2HIZ8_9FUNG</name>
<dbReference type="Proteomes" id="UP000193411">
    <property type="component" value="Unassembled WGS sequence"/>
</dbReference>
<dbReference type="STRING" id="765915.A0A1Y2HIZ8"/>
<dbReference type="InterPro" id="IPR000007">
    <property type="entry name" value="Tubby_C"/>
</dbReference>
<feature type="region of interest" description="Disordered" evidence="2">
    <location>
        <begin position="1"/>
        <end position="92"/>
    </location>
</feature>
<organism evidence="4 5">
    <name type="scientific">Catenaria anguillulae PL171</name>
    <dbReference type="NCBI Taxonomy" id="765915"/>
    <lineage>
        <taxon>Eukaryota</taxon>
        <taxon>Fungi</taxon>
        <taxon>Fungi incertae sedis</taxon>
        <taxon>Blastocladiomycota</taxon>
        <taxon>Blastocladiomycetes</taxon>
        <taxon>Blastocladiales</taxon>
        <taxon>Catenariaceae</taxon>
        <taxon>Catenaria</taxon>
    </lineage>
</organism>
<dbReference type="InterPro" id="IPR025659">
    <property type="entry name" value="Tubby-like_C"/>
</dbReference>
<evidence type="ECO:0000313" key="4">
    <source>
        <dbReference type="EMBL" id="ORZ33683.1"/>
    </source>
</evidence>
<evidence type="ECO:0000256" key="2">
    <source>
        <dbReference type="SAM" id="MobiDB-lite"/>
    </source>
</evidence>
<dbReference type="PANTHER" id="PTHR16517">
    <property type="entry name" value="TUBBY-RELATED"/>
    <property type="match status" value="1"/>
</dbReference>
<feature type="compositionally biased region" description="Acidic residues" evidence="2">
    <location>
        <begin position="62"/>
        <end position="72"/>
    </location>
</feature>
<comment type="similarity">
    <text evidence="1">Belongs to the TUB family.</text>
</comment>